<evidence type="ECO:0000313" key="4">
    <source>
        <dbReference type="Proteomes" id="UP000017396"/>
    </source>
</evidence>
<protein>
    <submittedName>
        <fullName evidence="3">Cell envelope integrity inner membrane protein TolA</fullName>
    </submittedName>
</protein>
<dbReference type="AlphaFoldDB" id="U5QM07"/>
<reference evidence="3 4" key="1">
    <citation type="journal article" date="2013" name="PLoS ONE">
        <title>Cultivation and Complete Genome Sequencing of Gloeobacter kilaueensis sp. nov., from a Lava Cave in Kilauea Caldera, Hawai'i.</title>
        <authorList>
            <person name="Saw J.H."/>
            <person name="Schatz M."/>
            <person name="Brown M.V."/>
            <person name="Kunkel D.D."/>
            <person name="Foster J.S."/>
            <person name="Shick H."/>
            <person name="Christensen S."/>
            <person name="Hou S."/>
            <person name="Wan X."/>
            <person name="Donachie S.P."/>
        </authorList>
    </citation>
    <scope>NUCLEOTIDE SEQUENCE [LARGE SCALE GENOMIC DNA]</scope>
    <source>
        <strain evidence="4">JS</strain>
    </source>
</reference>
<feature type="domain" description="Putative restriction endonuclease" evidence="2">
    <location>
        <begin position="30"/>
        <end position="189"/>
    </location>
</feature>
<dbReference type="Pfam" id="PF05685">
    <property type="entry name" value="Uma2"/>
    <property type="match status" value="1"/>
</dbReference>
<dbReference type="RefSeq" id="WP_023175335.1">
    <property type="nucleotide sequence ID" value="NC_022600.1"/>
</dbReference>
<feature type="coiled-coil region" evidence="1">
    <location>
        <begin position="212"/>
        <end position="277"/>
    </location>
</feature>
<dbReference type="STRING" id="1183438.GKIL_3771"/>
<dbReference type="PATRIC" id="fig|1183438.3.peg.3704"/>
<dbReference type="KEGG" id="glj:GKIL_3771"/>
<dbReference type="Proteomes" id="UP000017396">
    <property type="component" value="Chromosome"/>
</dbReference>
<dbReference type="PANTHER" id="PTHR33352:SF3">
    <property type="entry name" value="SLR1612 PROTEIN"/>
    <property type="match status" value="1"/>
</dbReference>
<gene>
    <name evidence="3" type="primary">tolA</name>
    <name evidence="3" type="ORF">GKIL_3771</name>
</gene>
<evidence type="ECO:0000256" key="1">
    <source>
        <dbReference type="SAM" id="Coils"/>
    </source>
</evidence>
<evidence type="ECO:0000313" key="3">
    <source>
        <dbReference type="EMBL" id="AGY60017.1"/>
    </source>
</evidence>
<keyword evidence="4" id="KW-1185">Reference proteome</keyword>
<dbReference type="eggNOG" id="COG4636">
    <property type="taxonomic scope" value="Bacteria"/>
</dbReference>
<name>U5QM07_GLOK1</name>
<dbReference type="EMBL" id="CP003587">
    <property type="protein sequence ID" value="AGY60017.1"/>
    <property type="molecule type" value="Genomic_DNA"/>
</dbReference>
<organism evidence="3 4">
    <name type="scientific">Gloeobacter kilaueensis (strain ATCC BAA-2537 / CCAP 1431/1 / ULC 316 / JS1)</name>
    <dbReference type="NCBI Taxonomy" id="1183438"/>
    <lineage>
        <taxon>Bacteria</taxon>
        <taxon>Bacillati</taxon>
        <taxon>Cyanobacteriota</taxon>
        <taxon>Cyanophyceae</taxon>
        <taxon>Gloeobacterales</taxon>
        <taxon>Gloeobacteraceae</taxon>
        <taxon>Gloeobacter</taxon>
    </lineage>
</organism>
<proteinExistence type="predicted"/>
<dbReference type="OrthoDB" id="557157at2"/>
<dbReference type="HOGENOM" id="CLU_075279_2_1_3"/>
<dbReference type="CDD" id="cd06260">
    <property type="entry name" value="DUF820-like"/>
    <property type="match status" value="1"/>
</dbReference>
<keyword evidence="1" id="KW-0175">Coiled coil</keyword>
<sequence>MTSYEPVFTPVPVPPLPSMYDLPSESAAEPGLPDEFHYWQPQLLIQTFRPPAYPLDRVFAAADLNLYYDSLHTRRYKRPDWFGVVDVPRLVDVGRLSYVIWREGRAPMVVVELLSPSTVEEDQGETLRGGEPPSKWEVYESILRVPYYVLFDRMGNSYRRFRLEGASYQELPDYQELWIEELQLGLGLWQGKFADVERLWLRWYDRQRNWIATDVEREQEATERERLRAEQERLRAEQERLRAEQERLRAEQERLRAEQAEQKVRSLSERLRELGIEPDAP</sequence>
<accession>U5QM07</accession>
<dbReference type="InterPro" id="IPR008538">
    <property type="entry name" value="Uma2"/>
</dbReference>
<dbReference type="PANTHER" id="PTHR33352">
    <property type="entry name" value="SLR1095 PROTEIN"/>
    <property type="match status" value="1"/>
</dbReference>
<evidence type="ECO:0000259" key="2">
    <source>
        <dbReference type="Pfam" id="PF05685"/>
    </source>
</evidence>